<dbReference type="Pfam" id="PF07721">
    <property type="entry name" value="TPR_4"/>
    <property type="match status" value="2"/>
</dbReference>
<name>A0AAN6T2Q7_9PEZI</name>
<gene>
    <name evidence="1" type="ORF">N658DRAFT_386317</name>
</gene>
<comment type="caution">
    <text evidence="1">The sequence shown here is derived from an EMBL/GenBank/DDBJ whole genome shotgun (WGS) entry which is preliminary data.</text>
</comment>
<dbReference type="AlphaFoldDB" id="A0AAN6T2Q7"/>
<dbReference type="PANTHER" id="PTHR46082">
    <property type="entry name" value="ATP/GTP-BINDING PROTEIN-RELATED"/>
    <property type="match status" value="1"/>
</dbReference>
<dbReference type="InterPro" id="IPR011990">
    <property type="entry name" value="TPR-like_helical_dom_sf"/>
</dbReference>
<evidence type="ECO:0000313" key="1">
    <source>
        <dbReference type="EMBL" id="KAK4101892.1"/>
    </source>
</evidence>
<accession>A0AAN6T2Q7</accession>
<organism evidence="1 2">
    <name type="scientific">Parathielavia hyrcaniae</name>
    <dbReference type="NCBI Taxonomy" id="113614"/>
    <lineage>
        <taxon>Eukaryota</taxon>
        <taxon>Fungi</taxon>
        <taxon>Dikarya</taxon>
        <taxon>Ascomycota</taxon>
        <taxon>Pezizomycotina</taxon>
        <taxon>Sordariomycetes</taxon>
        <taxon>Sordariomycetidae</taxon>
        <taxon>Sordariales</taxon>
        <taxon>Chaetomiaceae</taxon>
        <taxon>Parathielavia</taxon>
    </lineage>
</organism>
<protein>
    <recommendedName>
        <fullName evidence="3">Tetratricopeptide repeat protein</fullName>
    </recommendedName>
</protein>
<dbReference type="Gene3D" id="1.25.40.10">
    <property type="entry name" value="Tetratricopeptide repeat domain"/>
    <property type="match status" value="2"/>
</dbReference>
<dbReference type="InterPro" id="IPR011717">
    <property type="entry name" value="TPR-4"/>
</dbReference>
<dbReference type="SUPFAM" id="SSF48452">
    <property type="entry name" value="TPR-like"/>
    <property type="match status" value="2"/>
</dbReference>
<evidence type="ECO:0000313" key="2">
    <source>
        <dbReference type="Proteomes" id="UP001305647"/>
    </source>
</evidence>
<dbReference type="Proteomes" id="UP001305647">
    <property type="component" value="Unassembled WGS sequence"/>
</dbReference>
<dbReference type="InterPro" id="IPR053137">
    <property type="entry name" value="NLR-like"/>
</dbReference>
<feature type="non-terminal residue" evidence="1">
    <location>
        <position position="1"/>
    </location>
</feature>
<feature type="non-terminal residue" evidence="1">
    <location>
        <position position="218"/>
    </location>
</feature>
<evidence type="ECO:0008006" key="3">
    <source>
        <dbReference type="Google" id="ProtNLM"/>
    </source>
</evidence>
<reference evidence="1" key="2">
    <citation type="submission" date="2023-05" db="EMBL/GenBank/DDBJ databases">
        <authorList>
            <consortium name="Lawrence Berkeley National Laboratory"/>
            <person name="Steindorff A."/>
            <person name="Hensen N."/>
            <person name="Bonometti L."/>
            <person name="Westerberg I."/>
            <person name="Brannstrom I.O."/>
            <person name="Guillou S."/>
            <person name="Cros-Aarteil S."/>
            <person name="Calhoun S."/>
            <person name="Haridas S."/>
            <person name="Kuo A."/>
            <person name="Mondo S."/>
            <person name="Pangilinan J."/>
            <person name="Riley R."/>
            <person name="Labutti K."/>
            <person name="Andreopoulos B."/>
            <person name="Lipzen A."/>
            <person name="Chen C."/>
            <person name="Yanf M."/>
            <person name="Daum C."/>
            <person name="Ng V."/>
            <person name="Clum A."/>
            <person name="Ohm R."/>
            <person name="Martin F."/>
            <person name="Silar P."/>
            <person name="Natvig D."/>
            <person name="Lalanne C."/>
            <person name="Gautier V."/>
            <person name="Ament-Velasquez S.L."/>
            <person name="Kruys A."/>
            <person name="Hutchinson M.I."/>
            <person name="Powell A.J."/>
            <person name="Barry K."/>
            <person name="Miller A.N."/>
            <person name="Grigoriev I.V."/>
            <person name="Debuchy R."/>
            <person name="Gladieux P."/>
            <person name="Thoren M.H."/>
            <person name="Johannesson H."/>
        </authorList>
    </citation>
    <scope>NUCLEOTIDE SEQUENCE</scope>
    <source>
        <strain evidence="1">CBS 757.83</strain>
    </source>
</reference>
<dbReference type="PANTHER" id="PTHR46082:SF6">
    <property type="entry name" value="AAA+ ATPASE DOMAIN-CONTAINING PROTEIN-RELATED"/>
    <property type="match status" value="1"/>
</dbReference>
<reference evidence="1" key="1">
    <citation type="journal article" date="2023" name="Mol. Phylogenet. Evol.">
        <title>Genome-scale phylogeny and comparative genomics of the fungal order Sordariales.</title>
        <authorList>
            <person name="Hensen N."/>
            <person name="Bonometti L."/>
            <person name="Westerberg I."/>
            <person name="Brannstrom I.O."/>
            <person name="Guillou S."/>
            <person name="Cros-Aarteil S."/>
            <person name="Calhoun S."/>
            <person name="Haridas S."/>
            <person name="Kuo A."/>
            <person name="Mondo S."/>
            <person name="Pangilinan J."/>
            <person name="Riley R."/>
            <person name="LaButti K."/>
            <person name="Andreopoulos B."/>
            <person name="Lipzen A."/>
            <person name="Chen C."/>
            <person name="Yan M."/>
            <person name="Daum C."/>
            <person name="Ng V."/>
            <person name="Clum A."/>
            <person name="Steindorff A."/>
            <person name="Ohm R.A."/>
            <person name="Martin F."/>
            <person name="Silar P."/>
            <person name="Natvig D.O."/>
            <person name="Lalanne C."/>
            <person name="Gautier V."/>
            <person name="Ament-Velasquez S.L."/>
            <person name="Kruys A."/>
            <person name="Hutchinson M.I."/>
            <person name="Powell A.J."/>
            <person name="Barry K."/>
            <person name="Miller A.N."/>
            <person name="Grigoriev I.V."/>
            <person name="Debuchy R."/>
            <person name="Gladieux P."/>
            <person name="Hiltunen Thoren M."/>
            <person name="Johannesson H."/>
        </authorList>
    </citation>
    <scope>NUCLEOTIDE SEQUENCE</scope>
    <source>
        <strain evidence="1">CBS 757.83</strain>
    </source>
</reference>
<dbReference type="GO" id="GO:0042802">
    <property type="term" value="F:identical protein binding"/>
    <property type="evidence" value="ECO:0007669"/>
    <property type="project" value="InterPro"/>
</dbReference>
<proteinExistence type="predicted"/>
<sequence length="218" mass="24505">FAERGHFEKAVAHFQIAREMLVKVAGEDNETTMNATLGLAGMLWGPVRLEEGIELGRSVMETRARIHGPTDARKVHAMNKLGQSYWLNGQYLEALELQEMTSIWADSTRPKPPWTNYLSKIHIRLGQLAKAEKMLNWGVEPATLRFGRAHLGVLVGRGHLAHCYARTGRLATAEQLTLDTVRRVEASRGVARPYCVCALWRLARLQVLQGRREEAAQV</sequence>
<keyword evidence="2" id="KW-1185">Reference proteome</keyword>
<dbReference type="EMBL" id="MU863633">
    <property type="protein sequence ID" value="KAK4101892.1"/>
    <property type="molecule type" value="Genomic_DNA"/>
</dbReference>